<sequence>MLVSLQVYRSSQWLEAASPGSSFCGPFLCFVSFYFFCCRGPSPLLWSKGG</sequence>
<proteinExistence type="predicted"/>
<protein>
    <submittedName>
        <fullName evidence="1">Uncharacterized protein</fullName>
    </submittedName>
</protein>
<name>A0A426X978_ENSVE</name>
<reference evidence="1 2" key="1">
    <citation type="journal article" date="2014" name="Agronomy (Basel)">
        <title>A Draft Genome Sequence for Ensete ventricosum, the Drought-Tolerant Tree Against Hunger.</title>
        <authorList>
            <person name="Harrison J."/>
            <person name="Moore K.A."/>
            <person name="Paszkiewicz K."/>
            <person name="Jones T."/>
            <person name="Grant M."/>
            <person name="Ambacheew D."/>
            <person name="Muzemil S."/>
            <person name="Studholme D.J."/>
        </authorList>
    </citation>
    <scope>NUCLEOTIDE SEQUENCE [LARGE SCALE GENOMIC DNA]</scope>
</reference>
<gene>
    <name evidence="1" type="ORF">B296_00056372</name>
</gene>
<dbReference type="Proteomes" id="UP000287651">
    <property type="component" value="Unassembled WGS sequence"/>
</dbReference>
<evidence type="ECO:0000313" key="1">
    <source>
        <dbReference type="EMBL" id="RRT36035.1"/>
    </source>
</evidence>
<dbReference type="EMBL" id="AMZH03024152">
    <property type="protein sequence ID" value="RRT36035.1"/>
    <property type="molecule type" value="Genomic_DNA"/>
</dbReference>
<accession>A0A426X978</accession>
<organism evidence="1 2">
    <name type="scientific">Ensete ventricosum</name>
    <name type="common">Abyssinian banana</name>
    <name type="synonym">Musa ensete</name>
    <dbReference type="NCBI Taxonomy" id="4639"/>
    <lineage>
        <taxon>Eukaryota</taxon>
        <taxon>Viridiplantae</taxon>
        <taxon>Streptophyta</taxon>
        <taxon>Embryophyta</taxon>
        <taxon>Tracheophyta</taxon>
        <taxon>Spermatophyta</taxon>
        <taxon>Magnoliopsida</taxon>
        <taxon>Liliopsida</taxon>
        <taxon>Zingiberales</taxon>
        <taxon>Musaceae</taxon>
        <taxon>Ensete</taxon>
    </lineage>
</organism>
<dbReference type="AlphaFoldDB" id="A0A426X978"/>
<comment type="caution">
    <text evidence="1">The sequence shown here is derived from an EMBL/GenBank/DDBJ whole genome shotgun (WGS) entry which is preliminary data.</text>
</comment>
<evidence type="ECO:0000313" key="2">
    <source>
        <dbReference type="Proteomes" id="UP000287651"/>
    </source>
</evidence>